<dbReference type="Pfam" id="PF00122">
    <property type="entry name" value="E1-E2_ATPase"/>
    <property type="match status" value="1"/>
</dbReference>
<sequence length="552" mass="54887">MSDGNDSVRRFTESWDGPTTDIEIESVAVDQLTAGDHIVVSPGERIPRAGRLIAVDGSDDRAPAFTAVGETCRVETDEGVESRSVGSRVAAGESVRDRTVIVEVGRGGVATLLPTGALGFSGRLGGRIAVVTLVVLITLAGAGVGAISMFGGGGGGDPVGPGTPTETPPAPEVTVTPPGTATPESSETPTPPEETPTGPTSGSDAPTATATPGTDTPTGTATPTASPTPTATSTSGGNTGGDSGTDDAQPPRVSVDAEAGDPPAYQAADGRVSSVSGTVSGSVSWSGVDADSVVIVVQTWLPGAGWAEVERVTVSGAALDGGTVDLETALGSVEYADAARTGGLTNPDPGTTATRTGRVAVTAVAFADGAEAARTTVEDEFETTVEHVEFDLALGSASGDGGSFSFDGGATDALTPGQRVALVGNLTNTGEMAGQLSIARVNVTDFENGQTAPERAVDSTGGDPGVGAGELSEALEVRVLVRDGDGETSYALGGEDSYVPLSALTDGETALGTLDAGETAELTVEMRVPPDVGNEIQTDSVDIDLAFALTSA</sequence>
<proteinExistence type="predicted"/>
<dbReference type="InterPro" id="IPR059000">
    <property type="entry name" value="ATPase_P-type_domA"/>
</dbReference>
<dbReference type="InterPro" id="IPR008250">
    <property type="entry name" value="ATPase_P-typ_transduc_dom_A_sf"/>
</dbReference>
<evidence type="ECO:0000313" key="5">
    <source>
        <dbReference type="Proteomes" id="UP000270581"/>
    </source>
</evidence>
<dbReference type="RefSeq" id="WP_075936116.1">
    <property type="nucleotide sequence ID" value="NZ_BDJH01000002.1"/>
</dbReference>
<dbReference type="EMBL" id="RJJC01000001">
    <property type="protein sequence ID" value="RNJ26219.1"/>
    <property type="molecule type" value="Genomic_DNA"/>
</dbReference>
<feature type="domain" description="P-type ATPase A" evidence="3">
    <location>
        <begin position="22"/>
        <end position="112"/>
    </location>
</feature>
<name>A0AAJ4R8H3_9EURY</name>
<organism evidence="4 5">
    <name type="scientific">Halosegnis longus</name>
    <dbReference type="NCBI Taxonomy" id="2216012"/>
    <lineage>
        <taxon>Archaea</taxon>
        <taxon>Methanobacteriati</taxon>
        <taxon>Methanobacteriota</taxon>
        <taxon>Stenosarchaea group</taxon>
        <taxon>Halobacteria</taxon>
        <taxon>Halobacteriales</taxon>
        <taxon>Natronomonadaceae</taxon>
        <taxon>Halosegnis</taxon>
    </lineage>
</organism>
<dbReference type="Proteomes" id="UP000270581">
    <property type="component" value="Unassembled WGS sequence"/>
</dbReference>
<evidence type="ECO:0000256" key="2">
    <source>
        <dbReference type="SAM" id="Phobius"/>
    </source>
</evidence>
<keyword evidence="2" id="KW-0812">Transmembrane</keyword>
<comment type="caution">
    <text evidence="4">The sequence shown here is derived from an EMBL/GenBank/DDBJ whole genome shotgun (WGS) entry which is preliminary data.</text>
</comment>
<dbReference type="SUPFAM" id="SSF81653">
    <property type="entry name" value="Calcium ATPase, transduction domain A"/>
    <property type="match status" value="1"/>
</dbReference>
<keyword evidence="2" id="KW-1133">Transmembrane helix</keyword>
<protein>
    <recommendedName>
        <fullName evidence="3">P-type ATPase A domain-containing protein</fullName>
    </recommendedName>
</protein>
<evidence type="ECO:0000259" key="3">
    <source>
        <dbReference type="Pfam" id="PF00122"/>
    </source>
</evidence>
<feature type="compositionally biased region" description="Low complexity" evidence="1">
    <location>
        <begin position="195"/>
        <end position="236"/>
    </location>
</feature>
<keyword evidence="2" id="KW-0472">Membrane</keyword>
<reference evidence="4 5" key="1">
    <citation type="submission" date="2018-11" db="EMBL/GenBank/DDBJ databases">
        <title>Genome sequences of Natronomonas sp. CBA1133.</title>
        <authorList>
            <person name="Roh S.W."/>
            <person name="Cha I.-T."/>
        </authorList>
    </citation>
    <scope>NUCLEOTIDE SEQUENCE [LARGE SCALE GENOMIC DNA]</scope>
    <source>
        <strain evidence="4 5">CBA1133</strain>
    </source>
</reference>
<evidence type="ECO:0000256" key="1">
    <source>
        <dbReference type="SAM" id="MobiDB-lite"/>
    </source>
</evidence>
<keyword evidence="5" id="KW-1185">Reference proteome</keyword>
<feature type="compositionally biased region" description="Low complexity" evidence="1">
    <location>
        <begin position="172"/>
        <end position="188"/>
    </location>
</feature>
<feature type="compositionally biased region" description="Low complexity" evidence="1">
    <location>
        <begin position="269"/>
        <end position="280"/>
    </location>
</feature>
<evidence type="ECO:0000313" key="4">
    <source>
        <dbReference type="EMBL" id="RNJ26219.1"/>
    </source>
</evidence>
<dbReference type="AlphaFoldDB" id="A0AAJ4R8H3"/>
<gene>
    <name evidence="4" type="ORF">Nmn1133_05705</name>
</gene>
<feature type="region of interest" description="Disordered" evidence="1">
    <location>
        <begin position="155"/>
        <end position="280"/>
    </location>
</feature>
<accession>A0AAJ4R8H3</accession>
<feature type="transmembrane region" description="Helical" evidence="2">
    <location>
        <begin position="128"/>
        <end position="151"/>
    </location>
</feature>